<keyword evidence="7" id="KW-0963">Cytoplasm</keyword>
<proteinExistence type="inferred from homology"/>
<dbReference type="PANTHER" id="PTHR20881:SF0">
    <property type="entry name" value="3-METHYL-2-OXOBUTANOATE HYDROXYMETHYLTRANSFERASE"/>
    <property type="match status" value="1"/>
</dbReference>
<comment type="function">
    <text evidence="6 7">Catalyzes the reversible reaction in which hydroxymethyl group from 5,10-methylenetetrahydrofolate is transferred onto alpha-ketoisovalerate to form ketopantoate.</text>
</comment>
<feature type="binding site" evidence="7 9">
    <location>
        <position position="115"/>
    </location>
    <ligand>
        <name>3-methyl-2-oxobutanoate</name>
        <dbReference type="ChEBI" id="CHEBI:11851"/>
    </ligand>
</feature>
<protein>
    <recommendedName>
        <fullName evidence="7">3-methyl-2-oxobutanoate hydroxymethyltransferase</fullName>
        <ecNumber evidence="7">2.1.2.11</ecNumber>
    </recommendedName>
    <alternativeName>
        <fullName evidence="7">Ketopantoate hydroxymethyltransferase</fullName>
        <shortName evidence="7">KPHMT</shortName>
    </alternativeName>
</protein>
<dbReference type="NCBIfam" id="NF001452">
    <property type="entry name" value="PRK00311.1"/>
    <property type="match status" value="1"/>
</dbReference>
<dbReference type="GO" id="GO:0015940">
    <property type="term" value="P:pantothenate biosynthetic process"/>
    <property type="evidence" value="ECO:0007669"/>
    <property type="project" value="UniProtKB-UniRule"/>
</dbReference>
<comment type="subunit">
    <text evidence="3 7">Homodecamer; pentamer of dimers.</text>
</comment>
<dbReference type="STRING" id="392015.SAMN05421543_12923"/>
<reference evidence="12" key="1">
    <citation type="submission" date="2016-10" db="EMBL/GenBank/DDBJ databases">
        <authorList>
            <person name="Varghese N."/>
        </authorList>
    </citation>
    <scope>NUCLEOTIDE SEQUENCE [LARGE SCALE GENOMIC DNA]</scope>
    <source>
        <strain evidence="12">DSM 17980</strain>
    </source>
</reference>
<dbReference type="AlphaFoldDB" id="A0A1I7L9T0"/>
<evidence type="ECO:0000313" key="12">
    <source>
        <dbReference type="Proteomes" id="UP000183508"/>
    </source>
</evidence>
<dbReference type="GO" id="GO:0000287">
    <property type="term" value="F:magnesium ion binding"/>
    <property type="evidence" value="ECO:0007669"/>
    <property type="project" value="TreeGrafter"/>
</dbReference>
<keyword evidence="7 10" id="KW-0479">Metal-binding</keyword>
<dbReference type="GO" id="GO:0032259">
    <property type="term" value="P:methylation"/>
    <property type="evidence" value="ECO:0007669"/>
    <property type="project" value="UniProtKB-KW"/>
</dbReference>
<dbReference type="PIRSF" id="PIRSF000388">
    <property type="entry name" value="Pantoate_hydroxy_MeTrfase"/>
    <property type="match status" value="1"/>
</dbReference>
<sequence>MEQKTTVQTLLKMKKAGKRIAMMTAYDYPTARLLDEAGLHVLLVGDSLGMVVQGHTTTVTVTLDDIVYHTKMVSRGAQRALVVADMPFLTAHLSETEVIRAAGRLMQDGGAHAVKIEGGSHLAPVVNRLVEAGIPVMGHLGLMPQSVHAIGGFTVQGRTRESAQRMLADAIALQEAGAFAVVLEMVPAEVAGYITKRLRIPTIGIGAGPQCDGQVLVFHDMAGFTDGYIPKHNKRYANLAETILSAARSYVEEVTSGAFPGEAQTVHLKPEEWKDLEPLFADHTLETKRR</sequence>
<feature type="binding site" evidence="7 9">
    <location>
        <position position="85"/>
    </location>
    <ligand>
        <name>3-methyl-2-oxobutanoate</name>
        <dbReference type="ChEBI" id="CHEBI:11851"/>
    </ligand>
</feature>
<evidence type="ECO:0000256" key="7">
    <source>
        <dbReference type="HAMAP-Rule" id="MF_00156"/>
    </source>
</evidence>
<dbReference type="HAMAP" id="MF_00156">
    <property type="entry name" value="PanB"/>
    <property type="match status" value="1"/>
</dbReference>
<keyword evidence="4 7" id="KW-0566">Pantothenate biosynthesis</keyword>
<feature type="binding site" evidence="7 9">
    <location>
        <begin position="46"/>
        <end position="47"/>
    </location>
    <ligand>
        <name>3-methyl-2-oxobutanoate</name>
        <dbReference type="ChEBI" id="CHEBI:11851"/>
    </ligand>
</feature>
<dbReference type="GO" id="GO:0003864">
    <property type="term" value="F:3-methyl-2-oxobutanoate hydroxymethyltransferase activity"/>
    <property type="evidence" value="ECO:0007669"/>
    <property type="project" value="UniProtKB-UniRule"/>
</dbReference>
<dbReference type="PANTHER" id="PTHR20881">
    <property type="entry name" value="3-METHYL-2-OXOBUTANOATE HYDROXYMETHYLTRANSFERASE"/>
    <property type="match status" value="1"/>
</dbReference>
<keyword evidence="5 7" id="KW-0808">Transferase</keyword>
<dbReference type="EC" id="2.1.2.11" evidence="7"/>
<organism evidence="11 12">
    <name type="scientific">Alicyclobacillus macrosporangiidus</name>
    <dbReference type="NCBI Taxonomy" id="392015"/>
    <lineage>
        <taxon>Bacteria</taxon>
        <taxon>Bacillati</taxon>
        <taxon>Bacillota</taxon>
        <taxon>Bacilli</taxon>
        <taxon>Bacillales</taxon>
        <taxon>Alicyclobacillaceae</taxon>
        <taxon>Alicyclobacillus</taxon>
    </lineage>
</organism>
<dbReference type="GO" id="GO:0008168">
    <property type="term" value="F:methyltransferase activity"/>
    <property type="evidence" value="ECO:0007669"/>
    <property type="project" value="UniProtKB-KW"/>
</dbReference>
<dbReference type="InterPro" id="IPR015813">
    <property type="entry name" value="Pyrv/PenolPyrv_kinase-like_dom"/>
</dbReference>
<comment type="similarity">
    <text evidence="2 7">Belongs to the PanB family.</text>
</comment>
<dbReference type="NCBIfam" id="TIGR00222">
    <property type="entry name" value="panB"/>
    <property type="match status" value="1"/>
</dbReference>
<dbReference type="Proteomes" id="UP000183508">
    <property type="component" value="Unassembled WGS sequence"/>
</dbReference>
<dbReference type="Pfam" id="PF02548">
    <property type="entry name" value="Pantoate_transf"/>
    <property type="match status" value="1"/>
</dbReference>
<dbReference type="UniPathway" id="UPA00028">
    <property type="reaction ID" value="UER00003"/>
</dbReference>
<keyword evidence="11" id="KW-0489">Methyltransferase</keyword>
<feature type="binding site" evidence="7 10">
    <location>
        <position position="117"/>
    </location>
    <ligand>
        <name>Mg(2+)</name>
        <dbReference type="ChEBI" id="CHEBI:18420"/>
    </ligand>
</feature>
<dbReference type="EMBL" id="FPBV01000029">
    <property type="protein sequence ID" value="SFV06296.1"/>
    <property type="molecule type" value="Genomic_DNA"/>
</dbReference>
<feature type="binding site" evidence="7 10">
    <location>
        <position position="85"/>
    </location>
    <ligand>
        <name>Mg(2+)</name>
        <dbReference type="ChEBI" id="CHEBI:18420"/>
    </ligand>
</feature>
<evidence type="ECO:0000256" key="5">
    <source>
        <dbReference type="ARBA" id="ARBA00022679"/>
    </source>
</evidence>
<feature type="active site" description="Proton acceptor" evidence="7 8">
    <location>
        <position position="184"/>
    </location>
</feature>
<gene>
    <name evidence="7" type="primary">panB</name>
    <name evidence="11" type="ORF">SAMN05421543_12923</name>
</gene>
<dbReference type="GO" id="GO:0005737">
    <property type="term" value="C:cytoplasm"/>
    <property type="evidence" value="ECO:0007669"/>
    <property type="project" value="UniProtKB-SubCell"/>
</dbReference>
<evidence type="ECO:0000256" key="10">
    <source>
        <dbReference type="PIRSR" id="PIRSR000388-3"/>
    </source>
</evidence>
<feature type="binding site" evidence="7 10">
    <location>
        <position position="46"/>
    </location>
    <ligand>
        <name>Mg(2+)</name>
        <dbReference type="ChEBI" id="CHEBI:18420"/>
    </ligand>
</feature>
<dbReference type="CDD" id="cd06557">
    <property type="entry name" value="KPHMT-like"/>
    <property type="match status" value="1"/>
</dbReference>
<comment type="pathway">
    <text evidence="1 7">Cofactor biosynthesis; (R)-pantothenate biosynthesis; (R)-pantoate from 3-methyl-2-oxobutanoate: step 1/2.</text>
</comment>
<evidence type="ECO:0000256" key="2">
    <source>
        <dbReference type="ARBA" id="ARBA00008676"/>
    </source>
</evidence>
<comment type="catalytic activity">
    <reaction evidence="7">
        <text>(6R)-5,10-methylene-5,6,7,8-tetrahydrofolate + 3-methyl-2-oxobutanoate + H2O = 2-dehydropantoate + (6S)-5,6,7,8-tetrahydrofolate</text>
        <dbReference type="Rhea" id="RHEA:11824"/>
        <dbReference type="ChEBI" id="CHEBI:11561"/>
        <dbReference type="ChEBI" id="CHEBI:11851"/>
        <dbReference type="ChEBI" id="CHEBI:15377"/>
        <dbReference type="ChEBI" id="CHEBI:15636"/>
        <dbReference type="ChEBI" id="CHEBI:57453"/>
        <dbReference type="EC" id="2.1.2.11"/>
    </reaction>
</comment>
<comment type="cofactor">
    <cofactor evidence="7 10">
        <name>Mg(2+)</name>
        <dbReference type="ChEBI" id="CHEBI:18420"/>
    </cofactor>
    <text evidence="7 10">Binds 1 Mg(2+) ion per subunit.</text>
</comment>
<name>A0A1I7L9T0_9BACL</name>
<evidence type="ECO:0000256" key="1">
    <source>
        <dbReference type="ARBA" id="ARBA00005033"/>
    </source>
</evidence>
<keyword evidence="12" id="KW-1185">Reference proteome</keyword>
<dbReference type="eggNOG" id="COG0413">
    <property type="taxonomic scope" value="Bacteria"/>
</dbReference>
<evidence type="ECO:0000256" key="6">
    <source>
        <dbReference type="ARBA" id="ARBA00056497"/>
    </source>
</evidence>
<comment type="subcellular location">
    <subcellularLocation>
        <location evidence="7">Cytoplasm</location>
    </subcellularLocation>
</comment>
<keyword evidence="7 10" id="KW-0460">Magnesium</keyword>
<dbReference type="InterPro" id="IPR003700">
    <property type="entry name" value="Pantoate_hydroxy_MeTrfase"/>
</dbReference>
<evidence type="ECO:0000313" key="11">
    <source>
        <dbReference type="EMBL" id="SFV06296.1"/>
    </source>
</evidence>
<evidence type="ECO:0000256" key="3">
    <source>
        <dbReference type="ARBA" id="ARBA00011424"/>
    </source>
</evidence>
<dbReference type="OrthoDB" id="9781789at2"/>
<evidence type="ECO:0000256" key="9">
    <source>
        <dbReference type="PIRSR" id="PIRSR000388-2"/>
    </source>
</evidence>
<dbReference type="Gene3D" id="3.20.20.60">
    <property type="entry name" value="Phosphoenolpyruvate-binding domains"/>
    <property type="match status" value="1"/>
</dbReference>
<evidence type="ECO:0000256" key="8">
    <source>
        <dbReference type="PIRSR" id="PIRSR000388-1"/>
    </source>
</evidence>
<evidence type="ECO:0000256" key="4">
    <source>
        <dbReference type="ARBA" id="ARBA00022655"/>
    </source>
</evidence>
<dbReference type="SUPFAM" id="SSF51621">
    <property type="entry name" value="Phosphoenolpyruvate/pyruvate domain"/>
    <property type="match status" value="1"/>
</dbReference>
<accession>A0A1I7L9T0</accession>
<dbReference type="InterPro" id="IPR040442">
    <property type="entry name" value="Pyrv_kinase-like_dom_sf"/>
</dbReference>
<dbReference type="RefSeq" id="WP_074956238.1">
    <property type="nucleotide sequence ID" value="NZ_FPBV01000029.1"/>
</dbReference>
<dbReference type="FunFam" id="3.20.20.60:FF:000003">
    <property type="entry name" value="3-methyl-2-oxobutanoate hydroxymethyltransferase"/>
    <property type="match status" value="1"/>
</dbReference>